<name>A0A1F5VM97_9BACT</name>
<protein>
    <submittedName>
        <fullName evidence="2">Aminopeptidase</fullName>
    </submittedName>
</protein>
<dbReference type="PANTHER" id="PTHR36512:SF3">
    <property type="entry name" value="BLR5678 PROTEIN"/>
    <property type="match status" value="1"/>
</dbReference>
<dbReference type="Gene3D" id="3.60.70.12">
    <property type="entry name" value="L-amino peptidase D-ALA esterase/amidase"/>
    <property type="match status" value="1"/>
</dbReference>
<dbReference type="SUPFAM" id="SSF56266">
    <property type="entry name" value="DmpA/ArgJ-like"/>
    <property type="match status" value="1"/>
</dbReference>
<dbReference type="PANTHER" id="PTHR36512">
    <property type="entry name" value="D-AMINOPEPTIDASE"/>
    <property type="match status" value="1"/>
</dbReference>
<comment type="similarity">
    <text evidence="1">Belongs to the peptidase S58 family.</text>
</comment>
<evidence type="ECO:0000256" key="1">
    <source>
        <dbReference type="ARBA" id="ARBA00007068"/>
    </source>
</evidence>
<evidence type="ECO:0000313" key="3">
    <source>
        <dbReference type="Proteomes" id="UP000178943"/>
    </source>
</evidence>
<sequence length="371" mass="40009">MIFFFLLAANLINSASEKRPRMRELGIVTGIFKTGNYNAITDVAGVKVGHFTLIEGDDIRTGVTVIIPHEGNIFQEKVPAAVYVGNGFGKLIGITQINELGAIETPIILTNTLSAWTAADALVDYMLSLPDNKDVRSINPVVGETNDGYLNNIRKRSIKKEHVLEALRTASSNKLEEGNVGAGTGTVCFGLKGGIGTSSRVLPEQSGGYTIGVLVQSNFGGFLTINDRYLWKSLETFPFKDLMQQAGSCMIIIATDAPLSSRNLLRLAKRATLALSKTGSFMSNGSGDYAIAFSTNASNRILHTNNSLIEHHDVLSNDAMTPLFEAVIEATEEAIYNSLSTATSMQGYMGHQVEALDLKLLNALKDASKKN</sequence>
<evidence type="ECO:0000313" key="2">
    <source>
        <dbReference type="EMBL" id="OGF64554.1"/>
    </source>
</evidence>
<organism evidence="2 3">
    <name type="scientific">Candidatus Fischerbacteria bacterium RBG_13_37_8</name>
    <dbReference type="NCBI Taxonomy" id="1817863"/>
    <lineage>
        <taxon>Bacteria</taxon>
        <taxon>Candidatus Fischeribacteriota</taxon>
    </lineage>
</organism>
<dbReference type="AlphaFoldDB" id="A0A1F5VM97"/>
<dbReference type="EMBL" id="MFGW01000136">
    <property type="protein sequence ID" value="OGF64554.1"/>
    <property type="molecule type" value="Genomic_DNA"/>
</dbReference>
<dbReference type="CDD" id="cd02253">
    <property type="entry name" value="DmpA"/>
    <property type="match status" value="1"/>
</dbReference>
<dbReference type="InterPro" id="IPR005321">
    <property type="entry name" value="Peptidase_S58_DmpA"/>
</dbReference>
<accession>A0A1F5VM97</accession>
<dbReference type="STRING" id="1817863.A2Y62_06855"/>
<comment type="caution">
    <text evidence="2">The sequence shown here is derived from an EMBL/GenBank/DDBJ whole genome shotgun (WGS) entry which is preliminary data.</text>
</comment>
<keyword evidence="2" id="KW-0031">Aminopeptidase</keyword>
<gene>
    <name evidence="2" type="ORF">A2Y62_06855</name>
</gene>
<keyword evidence="2" id="KW-0378">Hydrolase</keyword>
<keyword evidence="2" id="KW-0645">Protease</keyword>
<proteinExistence type="inferred from homology"/>
<dbReference type="InterPro" id="IPR016117">
    <property type="entry name" value="ArgJ-like_dom_sf"/>
</dbReference>
<dbReference type="Proteomes" id="UP000178943">
    <property type="component" value="Unassembled WGS sequence"/>
</dbReference>
<dbReference type="Pfam" id="PF03576">
    <property type="entry name" value="Peptidase_S58"/>
    <property type="match status" value="1"/>
</dbReference>
<dbReference type="GO" id="GO:0004177">
    <property type="term" value="F:aminopeptidase activity"/>
    <property type="evidence" value="ECO:0007669"/>
    <property type="project" value="UniProtKB-KW"/>
</dbReference>
<reference evidence="2 3" key="1">
    <citation type="journal article" date="2016" name="Nat. Commun.">
        <title>Thousands of microbial genomes shed light on interconnected biogeochemical processes in an aquifer system.</title>
        <authorList>
            <person name="Anantharaman K."/>
            <person name="Brown C.T."/>
            <person name="Hug L.A."/>
            <person name="Sharon I."/>
            <person name="Castelle C.J."/>
            <person name="Probst A.J."/>
            <person name="Thomas B.C."/>
            <person name="Singh A."/>
            <person name="Wilkins M.J."/>
            <person name="Karaoz U."/>
            <person name="Brodie E.L."/>
            <person name="Williams K.H."/>
            <person name="Hubbard S.S."/>
            <person name="Banfield J.F."/>
        </authorList>
    </citation>
    <scope>NUCLEOTIDE SEQUENCE [LARGE SCALE GENOMIC DNA]</scope>
</reference>